<keyword evidence="2" id="KW-0067">ATP-binding</keyword>
<dbReference type="AlphaFoldDB" id="A0A183J8T1"/>
<dbReference type="GO" id="GO:0043539">
    <property type="term" value="F:protein serine/threonine kinase activator activity"/>
    <property type="evidence" value="ECO:0007669"/>
    <property type="project" value="InterPro"/>
</dbReference>
<dbReference type="InterPro" id="IPR011009">
    <property type="entry name" value="Kinase-like_dom_sf"/>
</dbReference>
<dbReference type="InterPro" id="IPR047173">
    <property type="entry name" value="STRAD_A/B-like"/>
</dbReference>
<feature type="domain" description="Protein kinase" evidence="3">
    <location>
        <begin position="26"/>
        <end position="126"/>
    </location>
</feature>
<accession>A0A183J8T1</accession>
<dbReference type="Pfam" id="PF00069">
    <property type="entry name" value="Pkinase"/>
    <property type="match status" value="1"/>
</dbReference>
<dbReference type="GO" id="GO:0006611">
    <property type="term" value="P:protein export from nucleus"/>
    <property type="evidence" value="ECO:0007669"/>
    <property type="project" value="TreeGrafter"/>
</dbReference>
<dbReference type="GO" id="GO:0005524">
    <property type="term" value="F:ATP binding"/>
    <property type="evidence" value="ECO:0007669"/>
    <property type="project" value="UniProtKB-UniRule"/>
</dbReference>
<dbReference type="PANTHER" id="PTHR48014:SF21">
    <property type="entry name" value="SERINE_THREONINE-PROTEIN KINASE FRAY2"/>
    <property type="match status" value="1"/>
</dbReference>
<dbReference type="InterPro" id="IPR017441">
    <property type="entry name" value="Protein_kinase_ATP_BS"/>
</dbReference>
<dbReference type="OrthoDB" id="8693905at2759"/>
<dbReference type="FunFam" id="3.30.200.20:FF:000114">
    <property type="entry name" value="serine/threonine-protein kinase OSR1 isoform X1"/>
    <property type="match status" value="1"/>
</dbReference>
<reference evidence="4 5" key="2">
    <citation type="submission" date="2018-11" db="EMBL/GenBank/DDBJ databases">
        <authorList>
            <consortium name="Pathogen Informatics"/>
        </authorList>
    </citation>
    <scope>NUCLEOTIDE SEQUENCE [LARGE SCALE GENOMIC DNA]</scope>
</reference>
<evidence type="ECO:0000313" key="6">
    <source>
        <dbReference type="WBParaSite" id="SBAD_0001268401-mRNA-1"/>
    </source>
</evidence>
<evidence type="ECO:0000313" key="5">
    <source>
        <dbReference type="Proteomes" id="UP000270296"/>
    </source>
</evidence>
<dbReference type="SUPFAM" id="SSF56112">
    <property type="entry name" value="Protein kinase-like (PK-like)"/>
    <property type="match status" value="1"/>
</dbReference>
<proteinExistence type="inferred from homology"/>
<gene>
    <name evidence="4" type="ORF">SBAD_LOCUS12279</name>
</gene>
<dbReference type="PANTHER" id="PTHR48014">
    <property type="entry name" value="SERINE/THREONINE-PROTEIN KINASE FRAY2"/>
    <property type="match status" value="1"/>
</dbReference>
<reference evidence="6" key="1">
    <citation type="submission" date="2016-06" db="UniProtKB">
        <authorList>
            <consortium name="WormBaseParasite"/>
        </authorList>
    </citation>
    <scope>IDENTIFICATION</scope>
</reference>
<dbReference type="Gene3D" id="3.30.200.20">
    <property type="entry name" value="Phosphorylase Kinase, domain 1"/>
    <property type="match status" value="1"/>
</dbReference>
<keyword evidence="5" id="KW-1185">Reference proteome</keyword>
<dbReference type="InterPro" id="IPR000719">
    <property type="entry name" value="Prot_kinase_dom"/>
</dbReference>
<dbReference type="PROSITE" id="PS00107">
    <property type="entry name" value="PROTEIN_KINASE_ATP"/>
    <property type="match status" value="1"/>
</dbReference>
<dbReference type="PROSITE" id="PS50011">
    <property type="entry name" value="PROTEIN_KINASE_DOM"/>
    <property type="match status" value="1"/>
</dbReference>
<evidence type="ECO:0000313" key="4">
    <source>
        <dbReference type="EMBL" id="VDP47000.1"/>
    </source>
</evidence>
<dbReference type="Proteomes" id="UP000270296">
    <property type="component" value="Unassembled WGS sequence"/>
</dbReference>
<dbReference type="GO" id="GO:1902554">
    <property type="term" value="C:serine/threonine protein kinase complex"/>
    <property type="evidence" value="ECO:0007669"/>
    <property type="project" value="TreeGrafter"/>
</dbReference>
<dbReference type="GO" id="GO:0004672">
    <property type="term" value="F:protein kinase activity"/>
    <property type="evidence" value="ECO:0007669"/>
    <property type="project" value="InterPro"/>
</dbReference>
<dbReference type="EMBL" id="UZAM01017359">
    <property type="protein sequence ID" value="VDP47000.1"/>
    <property type="molecule type" value="Genomic_DNA"/>
</dbReference>
<keyword evidence="2" id="KW-0547">Nucleotide-binding</keyword>
<organism evidence="6">
    <name type="scientific">Soboliphyme baturini</name>
    <dbReference type="NCBI Taxonomy" id="241478"/>
    <lineage>
        <taxon>Eukaryota</taxon>
        <taxon>Metazoa</taxon>
        <taxon>Ecdysozoa</taxon>
        <taxon>Nematoda</taxon>
        <taxon>Enoplea</taxon>
        <taxon>Dorylaimia</taxon>
        <taxon>Dioctophymatida</taxon>
        <taxon>Dioctophymatoidea</taxon>
        <taxon>Soboliphymatidae</taxon>
        <taxon>Soboliphyme</taxon>
    </lineage>
</organism>
<protein>
    <submittedName>
        <fullName evidence="6">Protein kinase domain-containing protein</fullName>
    </submittedName>
</protein>
<comment type="similarity">
    <text evidence="1">Belongs to the protein kinase superfamily. STE Ser/Thr protein kinase family. STE20 subfamily.</text>
</comment>
<feature type="binding site" evidence="2">
    <location>
        <position position="55"/>
    </location>
    <ligand>
        <name>ATP</name>
        <dbReference type="ChEBI" id="CHEBI:30616"/>
    </ligand>
</feature>
<evidence type="ECO:0000256" key="2">
    <source>
        <dbReference type="PROSITE-ProRule" id="PRU10141"/>
    </source>
</evidence>
<evidence type="ECO:0000259" key="3">
    <source>
        <dbReference type="PROSITE" id="PS50011"/>
    </source>
</evidence>
<evidence type="ECO:0000256" key="1">
    <source>
        <dbReference type="ARBA" id="ARBA00008874"/>
    </source>
</evidence>
<sequence>MATPPSITVETVDTVQPSWSNRKSDYELKDLIGIGATASVYSAVYLPRNEKIAIKRINLEKCNTSMDELLHEIQAMSQCNHENVVNYYTSFVVDEELWVVMKLLSRGTSSLDRMCVVPSPFIELNL</sequence>
<dbReference type="WBParaSite" id="SBAD_0001268401-mRNA-1">
    <property type="protein sequence ID" value="SBAD_0001268401-mRNA-1"/>
    <property type="gene ID" value="SBAD_0001268401"/>
</dbReference>
<name>A0A183J8T1_9BILA</name>